<accession>A0A6I2M497</accession>
<sequence length="135" mass="15678">MKYTQKDFNQNLLNRITSIEQKLKKHIEDLMKEYKPIFKDTLKIDGDFEHEGTHPFKPGYRSAISVGIIDEYGEIVNLHTVPIWECNCRFLGLQVSSKIAGSRLVGELLDESAEMIKEELIEFIQNHLEELNRKG</sequence>
<reference evidence="1 2" key="1">
    <citation type="submission" date="2019-11" db="EMBL/GenBank/DDBJ databases">
        <title>Bacillus idriensis genome.</title>
        <authorList>
            <person name="Konopka E.N."/>
            <person name="Newman J.D."/>
        </authorList>
    </citation>
    <scope>NUCLEOTIDE SEQUENCE [LARGE SCALE GENOMIC DNA]</scope>
    <source>
        <strain evidence="1 2">DSM 19097</strain>
    </source>
</reference>
<dbReference type="Proteomes" id="UP000441585">
    <property type="component" value="Unassembled WGS sequence"/>
</dbReference>
<name>A0A6I2M497_9BACI</name>
<comment type="caution">
    <text evidence="1">The sequence shown here is derived from an EMBL/GenBank/DDBJ whole genome shotgun (WGS) entry which is preliminary data.</text>
</comment>
<proteinExistence type="predicted"/>
<evidence type="ECO:0000313" key="1">
    <source>
        <dbReference type="EMBL" id="MRX52918.1"/>
    </source>
</evidence>
<dbReference type="RefSeq" id="WP_070875079.1">
    <property type="nucleotide sequence ID" value="NZ_CAJFZX010000002.1"/>
</dbReference>
<keyword evidence="2" id="KW-1185">Reference proteome</keyword>
<dbReference type="AlphaFoldDB" id="A0A6I2M497"/>
<gene>
    <name evidence="1" type="ORF">GJU41_02935</name>
</gene>
<protein>
    <submittedName>
        <fullName evidence="1">Uncharacterized protein</fullName>
    </submittedName>
</protein>
<evidence type="ECO:0000313" key="2">
    <source>
        <dbReference type="Proteomes" id="UP000441585"/>
    </source>
</evidence>
<dbReference type="EMBL" id="WKKF01000001">
    <property type="protein sequence ID" value="MRX52918.1"/>
    <property type="molecule type" value="Genomic_DNA"/>
</dbReference>
<organism evidence="1 2">
    <name type="scientific">Metabacillus idriensis</name>
    <dbReference type="NCBI Taxonomy" id="324768"/>
    <lineage>
        <taxon>Bacteria</taxon>
        <taxon>Bacillati</taxon>
        <taxon>Bacillota</taxon>
        <taxon>Bacilli</taxon>
        <taxon>Bacillales</taxon>
        <taxon>Bacillaceae</taxon>
        <taxon>Metabacillus</taxon>
    </lineage>
</organism>